<dbReference type="NCBIfam" id="NF033709">
    <property type="entry name" value="PorV_fam"/>
    <property type="match status" value="1"/>
</dbReference>
<dbReference type="EMBL" id="DRTD01000586">
    <property type="protein sequence ID" value="HHE55674.1"/>
    <property type="molecule type" value="Genomic_DNA"/>
</dbReference>
<dbReference type="Gene3D" id="2.40.160.60">
    <property type="entry name" value="Outer membrane protein transport protein (OMPP1/FadL/TodX)"/>
    <property type="match status" value="1"/>
</dbReference>
<evidence type="ECO:0000313" key="2">
    <source>
        <dbReference type="EMBL" id="HHE55674.1"/>
    </source>
</evidence>
<dbReference type="Pfam" id="PF19572">
    <property type="entry name" value="PorV"/>
    <property type="match status" value="1"/>
</dbReference>
<evidence type="ECO:0000259" key="1">
    <source>
        <dbReference type="Pfam" id="PF19572"/>
    </source>
</evidence>
<name>A0A7V5H4F6_CALAY</name>
<reference evidence="2" key="1">
    <citation type="journal article" date="2020" name="mSystems">
        <title>Genome- and Community-Level Interaction Insights into Carbon Utilization and Element Cycling Functions of Hydrothermarchaeota in Hydrothermal Sediment.</title>
        <authorList>
            <person name="Zhou Z."/>
            <person name="Liu Y."/>
            <person name="Xu W."/>
            <person name="Pan J."/>
            <person name="Luo Z.H."/>
            <person name="Li M."/>
        </authorList>
    </citation>
    <scope>NUCLEOTIDE SEQUENCE [LARGE SCALE GENOMIC DNA]</scope>
    <source>
        <strain evidence="2">HyVt-76</strain>
    </source>
</reference>
<comment type="caution">
    <text evidence="2">The sequence shown here is derived from an EMBL/GenBank/DDBJ whole genome shotgun (WGS) entry which is preliminary data.</text>
</comment>
<dbReference type="InterPro" id="IPR045741">
    <property type="entry name" value="PorV"/>
</dbReference>
<protein>
    <submittedName>
        <fullName evidence="2">PorV/PorQ family protein</fullName>
    </submittedName>
</protein>
<dbReference type="Proteomes" id="UP000886111">
    <property type="component" value="Unassembled WGS sequence"/>
</dbReference>
<gene>
    <name evidence="2" type="ORF">ENL21_07820</name>
</gene>
<accession>A0A7V5H4F6</accession>
<sequence length="337" mass="36880">MVVIALGQRPYRVGTTTANFLEIGYGTAGIAMGDACVSSVNDVSAIYWNPAALAFLKKHEAAFVFQPWIADISTAFVGTSVIIPQIGTLGLHLIHAGYGRIDVTNLNAQEGTGETYSADDYAFGITYARQLTNWFSFGATGKFIASKIWHVSASALALDLGVVVQTHFFSTTGKRSDGLRVAMSISNYGSRMRYDGLDLVYPIDPLPDENGNYSDVPGQYRLSYWELPLIFRIGTSLEVIKTQHHILTLEVDALHPNNNSESVNLGGQYAFKIPTTGEFFVRAGYKGLFMDESQYGLTLGLGMVKYLMNNIGLKVDYAFRDVGILGNVHSYSIGIMF</sequence>
<dbReference type="SUPFAM" id="SSF56935">
    <property type="entry name" value="Porins"/>
    <property type="match status" value="1"/>
</dbReference>
<proteinExistence type="predicted"/>
<organism evidence="2">
    <name type="scientific">Caldithrix abyssi</name>
    <dbReference type="NCBI Taxonomy" id="187145"/>
    <lineage>
        <taxon>Bacteria</taxon>
        <taxon>Pseudomonadati</taxon>
        <taxon>Calditrichota</taxon>
        <taxon>Calditrichia</taxon>
        <taxon>Calditrichales</taxon>
        <taxon>Calditrichaceae</taxon>
        <taxon>Caldithrix</taxon>
    </lineage>
</organism>
<feature type="domain" description="Type IX secretion system protein PorV" evidence="1">
    <location>
        <begin position="12"/>
        <end position="196"/>
    </location>
</feature>
<dbReference type="AlphaFoldDB" id="A0A7V5H4F6"/>